<dbReference type="InterPro" id="IPR050116">
    <property type="entry name" value="DNA_polymerase-Y"/>
</dbReference>
<dbReference type="STRING" id="100787.A0A0G4MWD6"/>
<dbReference type="GO" id="GO:0005634">
    <property type="term" value="C:nucleus"/>
    <property type="evidence" value="ECO:0007669"/>
    <property type="project" value="TreeGrafter"/>
</dbReference>
<dbReference type="Proteomes" id="UP000044602">
    <property type="component" value="Unassembled WGS sequence"/>
</dbReference>
<feature type="non-terminal residue" evidence="2">
    <location>
        <position position="1"/>
    </location>
</feature>
<dbReference type="GO" id="GO:0006281">
    <property type="term" value="P:DNA repair"/>
    <property type="evidence" value="ECO:0007669"/>
    <property type="project" value="InterPro"/>
</dbReference>
<dbReference type="PANTHER" id="PTHR11076:SF33">
    <property type="entry name" value="DNA POLYMERASE KAPPA"/>
    <property type="match status" value="1"/>
</dbReference>
<reference evidence="2 3" key="1">
    <citation type="submission" date="2015-05" db="EMBL/GenBank/DDBJ databases">
        <authorList>
            <person name="Wang D.B."/>
            <person name="Wang M."/>
        </authorList>
    </citation>
    <scope>NUCLEOTIDE SEQUENCE [LARGE SCALE GENOMIC DNA]</scope>
    <source>
        <strain evidence="2">VL1</strain>
    </source>
</reference>
<feature type="domain" description="DNA polymerase Y-family little finger" evidence="1">
    <location>
        <begin position="37"/>
        <end position="76"/>
    </location>
</feature>
<protein>
    <recommendedName>
        <fullName evidence="1">DNA polymerase Y-family little finger domain-containing protein</fullName>
    </recommendedName>
</protein>
<dbReference type="EMBL" id="CVQH01025412">
    <property type="protein sequence ID" value="CRK38305.1"/>
    <property type="molecule type" value="Genomic_DNA"/>
</dbReference>
<proteinExistence type="predicted"/>
<dbReference type="InterPro" id="IPR017961">
    <property type="entry name" value="DNA_pol_Y-fam_little_finger"/>
</dbReference>
<dbReference type="GO" id="GO:0003887">
    <property type="term" value="F:DNA-directed DNA polymerase activity"/>
    <property type="evidence" value="ECO:0007669"/>
    <property type="project" value="TreeGrafter"/>
</dbReference>
<evidence type="ECO:0000313" key="3">
    <source>
        <dbReference type="Proteomes" id="UP000044602"/>
    </source>
</evidence>
<evidence type="ECO:0000259" key="1">
    <source>
        <dbReference type="Pfam" id="PF11799"/>
    </source>
</evidence>
<dbReference type="PANTHER" id="PTHR11076">
    <property type="entry name" value="DNA REPAIR POLYMERASE UMUC / TRANSFERASE FAMILY MEMBER"/>
    <property type="match status" value="1"/>
</dbReference>
<dbReference type="AlphaFoldDB" id="A0A0G4MWD6"/>
<sequence length="77" mass="9114">YRQYLNQLFGQKAYEFLIHCYLGLGRTRIQPAEEYERKSVGTESTFHDVSDPTQLTEKLRWTADELEKDMKRAEVKG</sequence>
<dbReference type="Pfam" id="PF11799">
    <property type="entry name" value="IMS_C"/>
    <property type="match status" value="1"/>
</dbReference>
<dbReference type="GO" id="GO:0042276">
    <property type="term" value="P:error-prone translesion synthesis"/>
    <property type="evidence" value="ECO:0007669"/>
    <property type="project" value="TreeGrafter"/>
</dbReference>
<keyword evidence="3" id="KW-1185">Reference proteome</keyword>
<dbReference type="GO" id="GO:0003684">
    <property type="term" value="F:damaged DNA binding"/>
    <property type="evidence" value="ECO:0007669"/>
    <property type="project" value="InterPro"/>
</dbReference>
<dbReference type="Gene3D" id="3.30.1490.100">
    <property type="entry name" value="DNA polymerase, Y-family, little finger domain"/>
    <property type="match status" value="1"/>
</dbReference>
<feature type="non-terminal residue" evidence="2">
    <location>
        <position position="77"/>
    </location>
</feature>
<accession>A0A0G4MWD6</accession>
<name>A0A0G4MWD6_VERLO</name>
<evidence type="ECO:0000313" key="2">
    <source>
        <dbReference type="EMBL" id="CRK38305.1"/>
    </source>
</evidence>
<dbReference type="SUPFAM" id="SSF100879">
    <property type="entry name" value="Lesion bypass DNA polymerase (Y-family), little finger domain"/>
    <property type="match status" value="1"/>
</dbReference>
<organism evidence="2 3">
    <name type="scientific">Verticillium longisporum</name>
    <name type="common">Verticillium dahliae var. longisporum</name>
    <dbReference type="NCBI Taxonomy" id="100787"/>
    <lineage>
        <taxon>Eukaryota</taxon>
        <taxon>Fungi</taxon>
        <taxon>Dikarya</taxon>
        <taxon>Ascomycota</taxon>
        <taxon>Pezizomycotina</taxon>
        <taxon>Sordariomycetes</taxon>
        <taxon>Hypocreomycetidae</taxon>
        <taxon>Glomerellales</taxon>
        <taxon>Plectosphaerellaceae</taxon>
        <taxon>Verticillium</taxon>
    </lineage>
</organism>
<gene>
    <name evidence="2" type="ORF">BN1708_020499</name>
</gene>
<dbReference type="InterPro" id="IPR036775">
    <property type="entry name" value="DNA_pol_Y-fam_lit_finger_sf"/>
</dbReference>